<evidence type="ECO:0000313" key="2">
    <source>
        <dbReference type="Proteomes" id="UP001596108"/>
    </source>
</evidence>
<proteinExistence type="predicted"/>
<evidence type="ECO:0000313" key="1">
    <source>
        <dbReference type="EMBL" id="MFC5532627.1"/>
    </source>
</evidence>
<protein>
    <submittedName>
        <fullName evidence="1">Nucleotidyltransferase domain-containing protein</fullName>
    </submittedName>
</protein>
<dbReference type="EMBL" id="JBHSNC010000060">
    <property type="protein sequence ID" value="MFC5532627.1"/>
    <property type="molecule type" value="Genomic_DNA"/>
</dbReference>
<keyword evidence="2" id="KW-1185">Reference proteome</keyword>
<organism evidence="1 2">
    <name type="scientific">Cohnella yongneupensis</name>
    <dbReference type="NCBI Taxonomy" id="425006"/>
    <lineage>
        <taxon>Bacteria</taxon>
        <taxon>Bacillati</taxon>
        <taxon>Bacillota</taxon>
        <taxon>Bacilli</taxon>
        <taxon>Bacillales</taxon>
        <taxon>Paenibacillaceae</taxon>
        <taxon>Cohnella</taxon>
    </lineage>
</organism>
<dbReference type="Proteomes" id="UP001596108">
    <property type="component" value="Unassembled WGS sequence"/>
</dbReference>
<dbReference type="RefSeq" id="WP_378114616.1">
    <property type="nucleotide sequence ID" value="NZ_JBHSNC010000060.1"/>
</dbReference>
<sequence>MIVIDAQELVNIDLLMKLFNRPWFIAGGWTIDLAANEVTRTHKDMDICIFREDIPHAITYFHEWDIQVAITGEHRLVPYKTMHDLDPPRYCLHLFRENEFLEILVTERNEDEVIFRKNRKITMQLSEFNKGNQRPYVNPAWQLLFKSLSTRGEDEHDFKIYMDRVDDDHSKKWLLHSIIEANGNKNWIRKLESYFEEGGNIL</sequence>
<accession>A0ABW0R8G7</accession>
<dbReference type="Gene3D" id="3.30.460.40">
    <property type="match status" value="1"/>
</dbReference>
<dbReference type="Pfam" id="PF10706">
    <property type="entry name" value="Aminoglyc_resit"/>
    <property type="match status" value="1"/>
</dbReference>
<reference evidence="2" key="1">
    <citation type="journal article" date="2019" name="Int. J. Syst. Evol. Microbiol.">
        <title>The Global Catalogue of Microorganisms (GCM) 10K type strain sequencing project: providing services to taxonomists for standard genome sequencing and annotation.</title>
        <authorList>
            <consortium name="The Broad Institute Genomics Platform"/>
            <consortium name="The Broad Institute Genome Sequencing Center for Infectious Disease"/>
            <person name="Wu L."/>
            <person name="Ma J."/>
        </authorList>
    </citation>
    <scope>NUCLEOTIDE SEQUENCE [LARGE SCALE GENOMIC DNA]</scope>
    <source>
        <strain evidence="2">CGMCC 1.18578</strain>
    </source>
</reference>
<gene>
    <name evidence="1" type="ORF">ACFPQ4_24675</name>
</gene>
<dbReference type="InterPro" id="IPR019646">
    <property type="entry name" value="Aminoglyc_AdlTrfase"/>
</dbReference>
<name>A0ABW0R8G7_9BACL</name>
<comment type="caution">
    <text evidence="1">The sequence shown here is derived from an EMBL/GenBank/DDBJ whole genome shotgun (WGS) entry which is preliminary data.</text>
</comment>